<dbReference type="EMBL" id="VSTH01000178">
    <property type="protein sequence ID" value="TYO61485.1"/>
    <property type="molecule type" value="Genomic_DNA"/>
</dbReference>
<evidence type="ECO:0000313" key="2">
    <source>
        <dbReference type="Proteomes" id="UP000324797"/>
    </source>
</evidence>
<protein>
    <recommendedName>
        <fullName evidence="3">Ribbon-helix-helix protein CopG domain-containing protein</fullName>
    </recommendedName>
</protein>
<dbReference type="Proteomes" id="UP000324797">
    <property type="component" value="Unassembled WGS sequence"/>
</dbReference>
<comment type="caution">
    <text evidence="1">The sequence shown here is derived from an EMBL/GenBank/DDBJ whole genome shotgun (WGS) entry which is preliminary data.</text>
</comment>
<dbReference type="RefSeq" id="WP_148744991.1">
    <property type="nucleotide sequence ID" value="NZ_VSTH01000178.1"/>
</dbReference>
<reference evidence="1 2" key="1">
    <citation type="submission" date="2019-08" db="EMBL/GenBank/DDBJ databases">
        <title>Bradyrhizobium hipponensis sp. nov., a rhizobium isolated from a Lupinus angustifolius root nodule in Tunisia.</title>
        <authorList>
            <person name="Off K."/>
            <person name="Rejili M."/>
            <person name="Mars M."/>
            <person name="Brachmann A."/>
            <person name="Marin M."/>
        </authorList>
    </citation>
    <scope>NUCLEOTIDE SEQUENCE [LARGE SCALE GENOMIC DNA]</scope>
    <source>
        <strain evidence="2">aSej3</strain>
    </source>
</reference>
<gene>
    <name evidence="1" type="ORF">FXV83_38030</name>
</gene>
<sequence length="63" mass="7457">MIEKKKSAKRGRRSPVGDRRQFLTMMDPEIIRAIKTAAIAEDRAAWSVMEEAAREWLERRKKR</sequence>
<dbReference type="AlphaFoldDB" id="A0A5S4YDZ4"/>
<evidence type="ECO:0008006" key="3">
    <source>
        <dbReference type="Google" id="ProtNLM"/>
    </source>
</evidence>
<proteinExistence type="predicted"/>
<accession>A0A5S4YDZ4</accession>
<name>A0A5S4YDZ4_9BRAD</name>
<organism evidence="1 2">
    <name type="scientific">Bradyrhizobium hipponense</name>
    <dbReference type="NCBI Taxonomy" id="2605638"/>
    <lineage>
        <taxon>Bacteria</taxon>
        <taxon>Pseudomonadati</taxon>
        <taxon>Pseudomonadota</taxon>
        <taxon>Alphaproteobacteria</taxon>
        <taxon>Hyphomicrobiales</taxon>
        <taxon>Nitrobacteraceae</taxon>
        <taxon>Bradyrhizobium</taxon>
    </lineage>
</organism>
<keyword evidence="2" id="KW-1185">Reference proteome</keyword>
<evidence type="ECO:0000313" key="1">
    <source>
        <dbReference type="EMBL" id="TYO61485.1"/>
    </source>
</evidence>